<sequence length="257" mass="28232">MQYLTFALNNKDTGGTAMIAVPTVQIANLSASEELLPAFLNAERLADHIVSALFSAQFMPAEAVANTLKVCCIKLLESKRLLVPAVDKADENFIAVELNRVGDNWKAVCKSVPLDLYVSAPGQKLISDVPNGYLQVNLTFDGRGFPEFEATVDSDVFFSKKSNDKASDRLGNLSKEQLKAEILRLWELNCNNSDKEQANRLLMCVLALVESSKVTQKAAKNPWTKRLVIDLNTDLGKRDGVKVSVLDRVPAYLTEAA</sequence>
<evidence type="ECO:0000313" key="2">
    <source>
        <dbReference type="Proteomes" id="UP000231658"/>
    </source>
</evidence>
<protein>
    <submittedName>
        <fullName evidence="1">Uncharacterized protein</fullName>
    </submittedName>
</protein>
<name>A0A1C3RF93_9PROT</name>
<dbReference type="RefSeq" id="WP_069186618.1">
    <property type="nucleotide sequence ID" value="NZ_FLYE01000006.1"/>
</dbReference>
<organism evidence="1 2">
    <name type="scientific">Candidatus Terasakiella magnetica</name>
    <dbReference type="NCBI Taxonomy" id="1867952"/>
    <lineage>
        <taxon>Bacteria</taxon>
        <taxon>Pseudomonadati</taxon>
        <taxon>Pseudomonadota</taxon>
        <taxon>Alphaproteobacteria</taxon>
        <taxon>Rhodospirillales</taxon>
        <taxon>Terasakiellaceae</taxon>
        <taxon>Terasakiella</taxon>
    </lineage>
</organism>
<evidence type="ECO:0000313" key="1">
    <source>
        <dbReference type="EMBL" id="SCA55921.1"/>
    </source>
</evidence>
<proteinExistence type="predicted"/>
<gene>
    <name evidence="1" type="ORF">MTBPR1_140039</name>
</gene>
<dbReference type="Proteomes" id="UP000231658">
    <property type="component" value="Unassembled WGS sequence"/>
</dbReference>
<accession>A0A1C3RF93</accession>
<dbReference type="AlphaFoldDB" id="A0A1C3RF93"/>
<keyword evidence="2" id="KW-1185">Reference proteome</keyword>
<reference evidence="1 2" key="1">
    <citation type="submission" date="2016-07" db="EMBL/GenBank/DDBJ databases">
        <authorList>
            <person name="Lefevre C.T."/>
        </authorList>
    </citation>
    <scope>NUCLEOTIDE SEQUENCE [LARGE SCALE GENOMIC DNA]</scope>
    <source>
        <strain evidence="1">PR1</strain>
    </source>
</reference>
<dbReference type="EMBL" id="FLYE01000006">
    <property type="protein sequence ID" value="SCA55921.1"/>
    <property type="molecule type" value="Genomic_DNA"/>
</dbReference>